<feature type="compositionally biased region" description="Polar residues" evidence="1">
    <location>
        <begin position="38"/>
        <end position="49"/>
    </location>
</feature>
<feature type="compositionally biased region" description="Low complexity" evidence="1">
    <location>
        <begin position="7"/>
        <end position="23"/>
    </location>
</feature>
<dbReference type="AlphaFoldDB" id="A0A538SC29"/>
<evidence type="ECO:0000313" key="6">
    <source>
        <dbReference type="Proteomes" id="UP000320913"/>
    </source>
</evidence>
<evidence type="ECO:0000313" key="5">
    <source>
        <dbReference type="Proteomes" id="UP000316292"/>
    </source>
</evidence>
<dbReference type="Proteomes" id="UP000316292">
    <property type="component" value="Unassembled WGS sequence"/>
</dbReference>
<dbReference type="EMBL" id="VBOV01000018">
    <property type="protein sequence ID" value="TMQ61707.1"/>
    <property type="molecule type" value="Genomic_DNA"/>
</dbReference>
<keyword evidence="2" id="KW-0812">Transmembrane</keyword>
<organism evidence="3 5">
    <name type="scientific">Eiseniibacteriota bacterium</name>
    <dbReference type="NCBI Taxonomy" id="2212470"/>
    <lineage>
        <taxon>Bacteria</taxon>
        <taxon>Candidatus Eiseniibacteriota</taxon>
    </lineage>
</organism>
<sequence>MPRIERPTSGGQQQTQPPSSGGTFHPPGGSAAPDSAKRTSPFNNPNFGDTLTAGFGQHRAQETAPPPPGARRGVLGLHPLAILVGLIALDIFVVSVAAK</sequence>
<evidence type="ECO:0000256" key="1">
    <source>
        <dbReference type="SAM" id="MobiDB-lite"/>
    </source>
</evidence>
<feature type="region of interest" description="Disordered" evidence="1">
    <location>
        <begin position="1"/>
        <end position="74"/>
    </location>
</feature>
<name>A0A538SC29_UNCEI</name>
<evidence type="ECO:0000256" key="2">
    <source>
        <dbReference type="SAM" id="Phobius"/>
    </source>
</evidence>
<keyword evidence="2" id="KW-0472">Membrane</keyword>
<gene>
    <name evidence="3" type="ORF">E6K71_06280</name>
    <name evidence="4" type="ORF">E6K75_00835</name>
</gene>
<comment type="caution">
    <text evidence="3">The sequence shown here is derived from an EMBL/GenBank/DDBJ whole genome shotgun (WGS) entry which is preliminary data.</text>
</comment>
<evidence type="ECO:0000313" key="4">
    <source>
        <dbReference type="EMBL" id="TMQ61707.1"/>
    </source>
</evidence>
<evidence type="ECO:0000313" key="3">
    <source>
        <dbReference type="EMBL" id="TMQ48935.1"/>
    </source>
</evidence>
<protein>
    <submittedName>
        <fullName evidence="3">Uncharacterized protein</fullName>
    </submittedName>
</protein>
<dbReference type="Proteomes" id="UP000320913">
    <property type="component" value="Unassembled WGS sequence"/>
</dbReference>
<accession>A0A538SC29</accession>
<reference evidence="5 6" key="1">
    <citation type="journal article" date="2019" name="Nat. Microbiol.">
        <title>Mediterranean grassland soil C-N compound turnover is dependent on rainfall and depth, and is mediated by genomically divergent microorganisms.</title>
        <authorList>
            <person name="Diamond S."/>
            <person name="Andeer P.F."/>
            <person name="Li Z."/>
            <person name="Crits-Christoph A."/>
            <person name="Burstein D."/>
            <person name="Anantharaman K."/>
            <person name="Lane K.R."/>
            <person name="Thomas B.C."/>
            <person name="Pan C."/>
            <person name="Northen T.R."/>
            <person name="Banfield J.F."/>
        </authorList>
    </citation>
    <scope>NUCLEOTIDE SEQUENCE [LARGE SCALE GENOMIC DNA]</scope>
    <source>
        <strain evidence="3">WS_1</strain>
        <strain evidence="4">WS_5</strain>
    </source>
</reference>
<proteinExistence type="predicted"/>
<dbReference type="EMBL" id="VBOR01000063">
    <property type="protein sequence ID" value="TMQ48935.1"/>
    <property type="molecule type" value="Genomic_DNA"/>
</dbReference>
<keyword evidence="2" id="KW-1133">Transmembrane helix</keyword>
<feature type="transmembrane region" description="Helical" evidence="2">
    <location>
        <begin position="80"/>
        <end position="98"/>
    </location>
</feature>